<reference evidence="2 3" key="4">
    <citation type="journal article" date="2011" name="BMC Genomics">
        <title>RNA-Seq improves annotation of protein-coding genes in the cucumber genome.</title>
        <authorList>
            <person name="Li Z."/>
            <person name="Zhang Z."/>
            <person name="Yan P."/>
            <person name="Huang S."/>
            <person name="Fei Z."/>
            <person name="Lin K."/>
        </authorList>
    </citation>
    <scope>NUCLEOTIDE SEQUENCE [LARGE SCALE GENOMIC DNA]</scope>
    <source>
        <strain evidence="3">cv. 9930</strain>
    </source>
</reference>
<organism evidence="2 3">
    <name type="scientific">Cucumis sativus</name>
    <name type="common">Cucumber</name>
    <dbReference type="NCBI Taxonomy" id="3659"/>
    <lineage>
        <taxon>Eukaryota</taxon>
        <taxon>Viridiplantae</taxon>
        <taxon>Streptophyta</taxon>
        <taxon>Embryophyta</taxon>
        <taxon>Tracheophyta</taxon>
        <taxon>Spermatophyta</taxon>
        <taxon>Magnoliopsida</taxon>
        <taxon>eudicotyledons</taxon>
        <taxon>Gunneridae</taxon>
        <taxon>Pentapetalae</taxon>
        <taxon>rosids</taxon>
        <taxon>fabids</taxon>
        <taxon>Cucurbitales</taxon>
        <taxon>Cucurbitaceae</taxon>
        <taxon>Benincaseae</taxon>
        <taxon>Cucumis</taxon>
    </lineage>
</organism>
<gene>
    <name evidence="2" type="ORF">Csa_3G154400</name>
</gene>
<dbReference type="Proteomes" id="UP000029981">
    <property type="component" value="Chromosome 3"/>
</dbReference>
<sequence length="123" mass="14240">MRTRKRATPTGDPVTRWMESGSPEEKMAETKEPRSEERNWMVRRRRMGRRRRPKGLRRSEMASVRASPWSPSRKGTTMTMATTTASRMAWGAPPWRSSIISFASSLRVTCVFEFNSLFGLKKK</sequence>
<reference evidence="2 3" key="2">
    <citation type="journal article" date="2009" name="PLoS ONE">
        <title>An integrated genetic and cytogenetic map of the cucumber genome.</title>
        <authorList>
            <person name="Ren Y."/>
            <person name="Zhang Z."/>
            <person name="Liu J."/>
            <person name="Staub J.E."/>
            <person name="Han Y."/>
            <person name="Cheng Z."/>
            <person name="Li X."/>
            <person name="Lu J."/>
            <person name="Miao H."/>
            <person name="Kang H."/>
            <person name="Xie B."/>
            <person name="Gu X."/>
            <person name="Wang X."/>
            <person name="Du Y."/>
            <person name="Jin W."/>
            <person name="Huang S."/>
        </authorList>
    </citation>
    <scope>NUCLEOTIDE SEQUENCE [LARGE SCALE GENOMIC DNA]</scope>
    <source>
        <strain evidence="3">cv. 9930</strain>
    </source>
</reference>
<evidence type="ECO:0000313" key="2">
    <source>
        <dbReference type="EMBL" id="KGN57119.1"/>
    </source>
</evidence>
<dbReference type="OMA" id="ERNWMVR"/>
<evidence type="ECO:0000256" key="1">
    <source>
        <dbReference type="SAM" id="MobiDB-lite"/>
    </source>
</evidence>
<dbReference type="AlphaFoldDB" id="A0A0A0L7X6"/>
<proteinExistence type="predicted"/>
<evidence type="ECO:0000313" key="3">
    <source>
        <dbReference type="Proteomes" id="UP000029981"/>
    </source>
</evidence>
<feature type="region of interest" description="Disordered" evidence="1">
    <location>
        <begin position="1"/>
        <end position="78"/>
    </location>
</feature>
<name>A0A0A0L7X6_CUCSA</name>
<reference evidence="2 3" key="3">
    <citation type="journal article" date="2010" name="BMC Genomics">
        <title>Transcriptome sequencing and comparative analysis of cucumber flowers with different sex types.</title>
        <authorList>
            <person name="Guo S."/>
            <person name="Zheng Y."/>
            <person name="Joung J.G."/>
            <person name="Liu S."/>
            <person name="Zhang Z."/>
            <person name="Crasta O.R."/>
            <person name="Sobral B.W."/>
            <person name="Xu Y."/>
            <person name="Huang S."/>
            <person name="Fei Z."/>
        </authorList>
    </citation>
    <scope>NUCLEOTIDE SEQUENCE [LARGE SCALE GENOMIC DNA]</scope>
    <source>
        <strain evidence="3">cv. 9930</strain>
    </source>
</reference>
<accession>A0A0A0L7X6</accession>
<keyword evidence="3" id="KW-1185">Reference proteome</keyword>
<reference evidence="2 3" key="1">
    <citation type="journal article" date="2009" name="Nat. Genet.">
        <title>The genome of the cucumber, Cucumis sativus L.</title>
        <authorList>
            <person name="Huang S."/>
            <person name="Li R."/>
            <person name="Zhang Z."/>
            <person name="Li L."/>
            <person name="Gu X."/>
            <person name="Fan W."/>
            <person name="Lucas W.J."/>
            <person name="Wang X."/>
            <person name="Xie B."/>
            <person name="Ni P."/>
            <person name="Ren Y."/>
            <person name="Zhu H."/>
            <person name="Li J."/>
            <person name="Lin K."/>
            <person name="Jin W."/>
            <person name="Fei Z."/>
            <person name="Li G."/>
            <person name="Staub J."/>
            <person name="Kilian A."/>
            <person name="van der Vossen E.A."/>
            <person name="Wu Y."/>
            <person name="Guo J."/>
            <person name="He J."/>
            <person name="Jia Z."/>
            <person name="Ren Y."/>
            <person name="Tian G."/>
            <person name="Lu Y."/>
            <person name="Ruan J."/>
            <person name="Qian W."/>
            <person name="Wang M."/>
            <person name="Huang Q."/>
            <person name="Li B."/>
            <person name="Xuan Z."/>
            <person name="Cao J."/>
            <person name="Asan"/>
            <person name="Wu Z."/>
            <person name="Zhang J."/>
            <person name="Cai Q."/>
            <person name="Bai Y."/>
            <person name="Zhao B."/>
            <person name="Han Y."/>
            <person name="Li Y."/>
            <person name="Li X."/>
            <person name="Wang S."/>
            <person name="Shi Q."/>
            <person name="Liu S."/>
            <person name="Cho W.K."/>
            <person name="Kim J.Y."/>
            <person name="Xu Y."/>
            <person name="Heller-Uszynska K."/>
            <person name="Miao H."/>
            <person name="Cheng Z."/>
            <person name="Zhang S."/>
            <person name="Wu J."/>
            <person name="Yang Y."/>
            <person name="Kang H."/>
            <person name="Li M."/>
            <person name="Liang H."/>
            <person name="Ren X."/>
            <person name="Shi Z."/>
            <person name="Wen M."/>
            <person name="Jian M."/>
            <person name="Yang H."/>
            <person name="Zhang G."/>
            <person name="Yang Z."/>
            <person name="Chen R."/>
            <person name="Liu S."/>
            <person name="Li J."/>
            <person name="Ma L."/>
            <person name="Liu H."/>
            <person name="Zhou Y."/>
            <person name="Zhao J."/>
            <person name="Fang X."/>
            <person name="Li G."/>
            <person name="Fang L."/>
            <person name="Li Y."/>
            <person name="Liu D."/>
            <person name="Zheng H."/>
            <person name="Zhang Y."/>
            <person name="Qin N."/>
            <person name="Li Z."/>
            <person name="Yang G."/>
            <person name="Yang S."/>
            <person name="Bolund L."/>
            <person name="Kristiansen K."/>
            <person name="Zheng H."/>
            <person name="Li S."/>
            <person name="Zhang X."/>
            <person name="Yang H."/>
            <person name="Wang J."/>
            <person name="Sun R."/>
            <person name="Zhang B."/>
            <person name="Jiang S."/>
            <person name="Wang J."/>
            <person name="Du Y."/>
            <person name="Li S."/>
        </authorList>
    </citation>
    <scope>NUCLEOTIDE SEQUENCE [LARGE SCALE GENOMIC DNA]</scope>
    <source>
        <strain evidence="3">cv. 9930</strain>
    </source>
</reference>
<feature type="compositionally biased region" description="Basic residues" evidence="1">
    <location>
        <begin position="41"/>
        <end position="56"/>
    </location>
</feature>
<feature type="compositionally biased region" description="Basic and acidic residues" evidence="1">
    <location>
        <begin position="23"/>
        <end position="40"/>
    </location>
</feature>
<dbReference type="EMBL" id="CM002924">
    <property type="protein sequence ID" value="KGN57119.1"/>
    <property type="molecule type" value="Genomic_DNA"/>
</dbReference>
<protein>
    <submittedName>
        <fullName evidence="2">Uncharacterized protein</fullName>
    </submittedName>
</protein>
<dbReference type="Gramene" id="KGN57119">
    <property type="protein sequence ID" value="KGN57119"/>
    <property type="gene ID" value="Csa_3G154400"/>
</dbReference>